<dbReference type="Gene3D" id="1.25.10.10">
    <property type="entry name" value="Leucine-rich Repeat Variant"/>
    <property type="match status" value="2"/>
</dbReference>
<dbReference type="EMBL" id="LUKN01001650">
    <property type="protein sequence ID" value="OAR00528.1"/>
    <property type="molecule type" value="Genomic_DNA"/>
</dbReference>
<gene>
    <name evidence="5" type="ORF">LLEC1_00506</name>
</gene>
<feature type="domain" description="Wings apart-like protein C-terminal" evidence="4">
    <location>
        <begin position="291"/>
        <end position="619"/>
    </location>
</feature>
<feature type="region of interest" description="Disordered" evidence="2">
    <location>
        <begin position="130"/>
        <end position="229"/>
    </location>
</feature>
<feature type="region of interest" description="Disordered" evidence="2">
    <location>
        <begin position="1"/>
        <end position="117"/>
    </location>
</feature>
<dbReference type="PANTHER" id="PTHR22100">
    <property type="entry name" value="WINGS APART-LIKE PROTEIN HOMOLOG"/>
    <property type="match status" value="1"/>
</dbReference>
<feature type="compositionally biased region" description="Polar residues" evidence="2">
    <location>
        <begin position="199"/>
        <end position="208"/>
    </location>
</feature>
<protein>
    <recommendedName>
        <fullName evidence="4">Wings apart-like protein C-terminal domain-containing protein</fullName>
    </recommendedName>
</protein>
<dbReference type="InterPro" id="IPR011989">
    <property type="entry name" value="ARM-like"/>
</dbReference>
<organism evidence="5 6">
    <name type="scientific">Cordyceps confragosa</name>
    <name type="common">Lecanicillium lecanii</name>
    <dbReference type="NCBI Taxonomy" id="2714763"/>
    <lineage>
        <taxon>Eukaryota</taxon>
        <taxon>Fungi</taxon>
        <taxon>Dikarya</taxon>
        <taxon>Ascomycota</taxon>
        <taxon>Pezizomycotina</taxon>
        <taxon>Sordariomycetes</taxon>
        <taxon>Hypocreomycetidae</taxon>
        <taxon>Hypocreales</taxon>
        <taxon>Cordycipitaceae</taxon>
        <taxon>Akanthomyces</taxon>
    </lineage>
</organism>
<dbReference type="OrthoDB" id="78088at2759"/>
<keyword evidence="3" id="KW-1133">Transmembrane helix</keyword>
<proteinExistence type="inferred from homology"/>
<reference evidence="5 6" key="1">
    <citation type="submission" date="2016-03" db="EMBL/GenBank/DDBJ databases">
        <title>Fine-scale spatial genetic structure of a fungal parasite of coffee scale insects.</title>
        <authorList>
            <person name="Jackson D."/>
            <person name="Zemenick K.A."/>
            <person name="Malloure B."/>
            <person name="Quandt C.A."/>
            <person name="James T.Y."/>
        </authorList>
    </citation>
    <scope>NUCLEOTIDE SEQUENCE [LARGE SCALE GENOMIC DNA]</scope>
    <source>
        <strain evidence="5 6">UM487</strain>
    </source>
</reference>
<evidence type="ECO:0000256" key="3">
    <source>
        <dbReference type="SAM" id="Phobius"/>
    </source>
</evidence>
<keyword evidence="6" id="KW-1185">Reference proteome</keyword>
<keyword evidence="3" id="KW-0472">Membrane</keyword>
<dbReference type="InterPro" id="IPR022771">
    <property type="entry name" value="WAPL_C"/>
</dbReference>
<comment type="similarity">
    <text evidence="1">Belongs to the WAPL family.</text>
</comment>
<evidence type="ECO:0000256" key="2">
    <source>
        <dbReference type="SAM" id="MobiDB-lite"/>
    </source>
</evidence>
<sequence>MQRARTDVKPTQSALGTTAAANDDDIYDIPTSRETTPTSPAKGASQAGARRSNDNGKKRKHSSTFSGTSTTKRPQPSRFQTKPPSSPGVGPKRVHTSVSPLPVKDRDTQRKTYGTKVTLLPAAPIQSIKSSHLTETIKATSPDIRDPVNTAPRRRRLIDTLVAQRVESPSSDQESDSESTSDAETSKLNARTAHATGESIYNSPSSRSRLGAARTPDRRSAPTKSRKIKLTYSSSRSFLSNSQIQNDTTMLEDGSSALPASGEADPFAAPLSPPAADYDLEDDSDGPKVGIQSVHELRRAGANNRFSDEMDDLLSRIGKPSATHSSLRRNALCELANKLQRKDFAGQFRDHAARDNVVKAIGSEEDMISGFALAAALVTFLSFNPAPHLLRQLTTEKIGQLFKRLFREERDVLQIPAQRLMDISRITKSSLEDLKMSILQMDIWHGQKPLSLAPRTLALQLLVILSRSADIQCLEHLTGDIERDIVMMAHTYSKQRPARHVDYMLIILALEAQSNLISLENEEYATAIKGCLQATLDNWLLQDDILDNTTLKLAINITNSQTGASVFDDSSLLSKLVASIAGGLSQIQSTLQKGCFQNKLYDELLLILGILINILEHCPSARASVAGGSLDTAATLWLGNLSFVSDADSVSKSKIGVALGYLAIVLGYLYLTTSGRSQMRKRQDWPGTAHLVNSIEEFLRISKTIGNRTHELETLVGDLRMQQASGG</sequence>
<feature type="transmembrane region" description="Helical" evidence="3">
    <location>
        <begin position="655"/>
        <end position="673"/>
    </location>
</feature>
<dbReference type="PANTHER" id="PTHR22100:SF13">
    <property type="entry name" value="WINGS APART-LIKE PROTEIN HOMOLOG"/>
    <property type="match status" value="1"/>
</dbReference>
<keyword evidence="3" id="KW-0812">Transmembrane</keyword>
<name>A0A179ICY7_CORDF</name>
<feature type="compositionally biased region" description="Polar residues" evidence="2">
    <location>
        <begin position="130"/>
        <end position="139"/>
    </location>
</feature>
<dbReference type="OMA" id="NNKPKAC"/>
<evidence type="ECO:0000256" key="1">
    <source>
        <dbReference type="ARBA" id="ARBA00006854"/>
    </source>
</evidence>
<feature type="compositionally biased region" description="Polar residues" evidence="2">
    <location>
        <begin position="63"/>
        <end position="83"/>
    </location>
</feature>
<dbReference type="Pfam" id="PF07814">
    <property type="entry name" value="WAPL"/>
    <property type="match status" value="1"/>
</dbReference>
<accession>A0A179ICY7</accession>
<dbReference type="Proteomes" id="UP000243081">
    <property type="component" value="Unassembled WGS sequence"/>
</dbReference>
<feature type="region of interest" description="Disordered" evidence="2">
    <location>
        <begin position="252"/>
        <end position="274"/>
    </location>
</feature>
<evidence type="ECO:0000259" key="4">
    <source>
        <dbReference type="Pfam" id="PF07814"/>
    </source>
</evidence>
<comment type="caution">
    <text evidence="5">The sequence shown here is derived from an EMBL/GenBank/DDBJ whole genome shotgun (WGS) entry which is preliminary data.</text>
</comment>
<feature type="compositionally biased region" description="Polar residues" evidence="2">
    <location>
        <begin position="9"/>
        <end position="20"/>
    </location>
</feature>
<evidence type="ECO:0000313" key="5">
    <source>
        <dbReference type="EMBL" id="OAR00528.1"/>
    </source>
</evidence>
<dbReference type="InterPro" id="IPR039874">
    <property type="entry name" value="WAPL"/>
</dbReference>
<dbReference type="AlphaFoldDB" id="A0A179ICY7"/>
<evidence type="ECO:0000313" key="6">
    <source>
        <dbReference type="Proteomes" id="UP000243081"/>
    </source>
</evidence>